<feature type="transmembrane region" description="Helical" evidence="6">
    <location>
        <begin position="296"/>
        <end position="321"/>
    </location>
</feature>
<dbReference type="InterPro" id="IPR011701">
    <property type="entry name" value="MFS"/>
</dbReference>
<comment type="subcellular location">
    <subcellularLocation>
        <location evidence="1">Cell membrane</location>
        <topology evidence="1">Multi-pass membrane protein</topology>
    </subcellularLocation>
</comment>
<feature type="transmembrane region" description="Helical" evidence="6">
    <location>
        <begin position="164"/>
        <end position="183"/>
    </location>
</feature>
<keyword evidence="3 6" id="KW-0812">Transmembrane</keyword>
<accession>A0ABS9UAN4</accession>
<dbReference type="PANTHER" id="PTHR23531">
    <property type="entry name" value="QUINOLENE RESISTANCE PROTEIN NORA"/>
    <property type="match status" value="1"/>
</dbReference>
<sequence length="389" mass="42532">MEQKIFTKRFISLFFTNMAVFFVFYGLVTTLPLYAMGVLGKSDDASGLLVTAFLLSAIFMRPFSGKLLDMFGKKRLLVVSIVFYLLSTVLYVFFKPYALLLALRFFQGIWFSIATTAAGSLAADIIPANRKGAGLGYFTMSTNLAVVLGPFVGLLIVQYANFDVLFIVLSVIVIIGALLAITVQTNDLPKPAHVERNFKFGFHDLFEKKALPLAALASLIAIAYASVLSFLSLYAEQQNLLAAASYFYAVFAAAMISIRPLTGKIYDTLGAKFVIIPSFVLFAIGLVILANASNTWIFLISAVFIGAGYGTLTTSFQSLCIQSTSPERTGYATATYFTLFDTGIALGSYVFGIIAVSLSYAMVYYLSALLLVIVFVVYMLFFVRSKRIG</sequence>
<dbReference type="Gene3D" id="1.20.1250.20">
    <property type="entry name" value="MFS general substrate transporter like domains"/>
    <property type="match status" value="1"/>
</dbReference>
<evidence type="ECO:0000256" key="6">
    <source>
        <dbReference type="SAM" id="Phobius"/>
    </source>
</evidence>
<feature type="transmembrane region" description="Helical" evidence="6">
    <location>
        <begin position="76"/>
        <end position="94"/>
    </location>
</feature>
<proteinExistence type="predicted"/>
<feature type="transmembrane region" description="Helical" evidence="6">
    <location>
        <begin position="240"/>
        <end position="258"/>
    </location>
</feature>
<dbReference type="InterPro" id="IPR020846">
    <property type="entry name" value="MFS_dom"/>
</dbReference>
<dbReference type="CDD" id="cd17489">
    <property type="entry name" value="MFS_YfcJ_like"/>
    <property type="match status" value="1"/>
</dbReference>
<evidence type="ECO:0000256" key="4">
    <source>
        <dbReference type="ARBA" id="ARBA00022989"/>
    </source>
</evidence>
<evidence type="ECO:0000313" key="8">
    <source>
        <dbReference type="EMBL" id="MCH7321379.1"/>
    </source>
</evidence>
<dbReference type="Proteomes" id="UP001316087">
    <property type="component" value="Unassembled WGS sequence"/>
</dbReference>
<dbReference type="InterPro" id="IPR052714">
    <property type="entry name" value="MFS_Exporter"/>
</dbReference>
<evidence type="ECO:0000256" key="1">
    <source>
        <dbReference type="ARBA" id="ARBA00004651"/>
    </source>
</evidence>
<feature type="domain" description="Major facilitator superfamily (MFS) profile" evidence="7">
    <location>
        <begin position="5"/>
        <end position="386"/>
    </location>
</feature>
<dbReference type="InterPro" id="IPR036259">
    <property type="entry name" value="MFS_trans_sf"/>
</dbReference>
<dbReference type="RefSeq" id="WP_241368408.1">
    <property type="nucleotide sequence ID" value="NZ_JAKZFC010000001.1"/>
</dbReference>
<dbReference type="SUPFAM" id="SSF103473">
    <property type="entry name" value="MFS general substrate transporter"/>
    <property type="match status" value="1"/>
</dbReference>
<evidence type="ECO:0000313" key="9">
    <source>
        <dbReference type="Proteomes" id="UP001316087"/>
    </source>
</evidence>
<dbReference type="Pfam" id="PF07690">
    <property type="entry name" value="MFS_1"/>
    <property type="match status" value="1"/>
</dbReference>
<reference evidence="8 9" key="1">
    <citation type="submission" date="2022-03" db="EMBL/GenBank/DDBJ databases">
        <authorList>
            <person name="Jo J.-H."/>
            <person name="Im W.-T."/>
        </authorList>
    </citation>
    <scope>NUCLEOTIDE SEQUENCE [LARGE SCALE GENOMIC DNA]</scope>
    <source>
        <strain evidence="8 9">MA9</strain>
    </source>
</reference>
<protein>
    <submittedName>
        <fullName evidence="8">MFS transporter</fullName>
    </submittedName>
</protein>
<evidence type="ECO:0000256" key="2">
    <source>
        <dbReference type="ARBA" id="ARBA00022448"/>
    </source>
</evidence>
<feature type="transmembrane region" description="Helical" evidence="6">
    <location>
        <begin position="47"/>
        <end position="64"/>
    </location>
</feature>
<feature type="transmembrane region" description="Helical" evidence="6">
    <location>
        <begin position="135"/>
        <end position="158"/>
    </location>
</feature>
<evidence type="ECO:0000256" key="3">
    <source>
        <dbReference type="ARBA" id="ARBA00022692"/>
    </source>
</evidence>
<feature type="transmembrane region" description="Helical" evidence="6">
    <location>
        <begin position="333"/>
        <end position="356"/>
    </location>
</feature>
<comment type="caution">
    <text evidence="8">The sequence shown here is derived from an EMBL/GenBank/DDBJ whole genome shotgun (WGS) entry which is preliminary data.</text>
</comment>
<evidence type="ECO:0000256" key="5">
    <source>
        <dbReference type="ARBA" id="ARBA00023136"/>
    </source>
</evidence>
<keyword evidence="2" id="KW-0813">Transport</keyword>
<feature type="transmembrane region" description="Helical" evidence="6">
    <location>
        <begin position="270"/>
        <end position="290"/>
    </location>
</feature>
<keyword evidence="9" id="KW-1185">Reference proteome</keyword>
<feature type="transmembrane region" description="Helical" evidence="6">
    <location>
        <begin position="362"/>
        <end position="383"/>
    </location>
</feature>
<dbReference type="PROSITE" id="PS50850">
    <property type="entry name" value="MFS"/>
    <property type="match status" value="1"/>
</dbReference>
<evidence type="ECO:0000259" key="7">
    <source>
        <dbReference type="PROSITE" id="PS50850"/>
    </source>
</evidence>
<organism evidence="8 9">
    <name type="scientific">Solibacillus palustris</name>
    <dbReference type="NCBI Taxonomy" id="2908203"/>
    <lineage>
        <taxon>Bacteria</taxon>
        <taxon>Bacillati</taxon>
        <taxon>Bacillota</taxon>
        <taxon>Bacilli</taxon>
        <taxon>Bacillales</taxon>
        <taxon>Caryophanaceae</taxon>
        <taxon>Solibacillus</taxon>
    </lineage>
</organism>
<keyword evidence="5 6" id="KW-0472">Membrane</keyword>
<dbReference type="PANTHER" id="PTHR23531:SF2">
    <property type="entry name" value="PERMEASE"/>
    <property type="match status" value="1"/>
</dbReference>
<name>A0ABS9UAN4_9BACL</name>
<gene>
    <name evidence="8" type="ORF">LZ480_05685</name>
</gene>
<feature type="transmembrane region" description="Helical" evidence="6">
    <location>
        <begin position="213"/>
        <end position="234"/>
    </location>
</feature>
<feature type="transmembrane region" description="Helical" evidence="6">
    <location>
        <begin position="12"/>
        <end position="35"/>
    </location>
</feature>
<dbReference type="EMBL" id="JAKZFC010000001">
    <property type="protein sequence ID" value="MCH7321379.1"/>
    <property type="molecule type" value="Genomic_DNA"/>
</dbReference>
<keyword evidence="4 6" id="KW-1133">Transmembrane helix</keyword>